<gene>
    <name evidence="1" type="ORF">BST25_05035</name>
</gene>
<dbReference type="InterPro" id="IPR027417">
    <property type="entry name" value="P-loop_NTPase"/>
</dbReference>
<dbReference type="STRING" id="53376.BST25_05035"/>
<sequence>MTDAVHSVRLDDLAEPRFSAAAQQILDAMAAMAPDCPLDADALHDRASADTGLHDFGPREVDDYRDYRERLDVYLAALRDIDGLHAAGVVNFYGQLLQLLKNRLLFTDLLNRHPEIDRIRLQPPVVIAGLPRTGTTHLHNLLAAPPTFRTMPYWESVEPFPSPREAGVQPDPRRTRMDIGVGVINTVMPHFALMHEMTTDHVHEEIQLLANDFSTMLFETLADVPGWRDYYQAHDQTPHYRYLARQLKAMQFLRGGRRWLLKSPQHLEQVPVLDRVFGDSIVVFTHRDPVPVALSMLAMIAYSARMHRSPVPVKRIADYWVDRLERMFAALIRDRDAIGPERSIDVRFDDFMADEVGVAERVYALAGEPFTEQARAAVAGYLADHRRGRLGSVETSPEMFGLTEDALRARFAPYIERFLK</sequence>
<dbReference type="OrthoDB" id="9777890at2"/>
<dbReference type="Gene3D" id="3.40.50.300">
    <property type="entry name" value="P-loop containing nucleotide triphosphate hydrolases"/>
    <property type="match status" value="1"/>
</dbReference>
<keyword evidence="1" id="KW-0808">Transferase</keyword>
<dbReference type="EMBL" id="MVHR01000005">
    <property type="protein sequence ID" value="ORA75305.1"/>
    <property type="molecule type" value="Genomic_DNA"/>
</dbReference>
<dbReference type="InterPro" id="IPR052736">
    <property type="entry name" value="Stf3_sulfotransferase"/>
</dbReference>
<dbReference type="Pfam" id="PF13469">
    <property type="entry name" value="Sulfotransfer_3"/>
    <property type="match status" value="1"/>
</dbReference>
<dbReference type="GO" id="GO:0016740">
    <property type="term" value="F:transferase activity"/>
    <property type="evidence" value="ECO:0007669"/>
    <property type="project" value="UniProtKB-KW"/>
</dbReference>
<keyword evidence="2" id="KW-1185">Reference proteome</keyword>
<evidence type="ECO:0000313" key="2">
    <source>
        <dbReference type="Proteomes" id="UP000192566"/>
    </source>
</evidence>
<dbReference type="PANTHER" id="PTHR36451:SF1">
    <property type="entry name" value="OMEGA-HYDROXY-BETA-DIHYDROMENAQUINONE-9 SULFOTRANSFERASE STF3"/>
    <property type="match status" value="1"/>
</dbReference>
<proteinExistence type="predicted"/>
<protein>
    <submittedName>
        <fullName evidence="1">Sulfotransferase family protein</fullName>
    </submittedName>
</protein>
<name>A0A1X0DSF8_MYCHE</name>
<dbReference type="AlphaFoldDB" id="A0A1X0DSF8"/>
<organism evidence="1 2">
    <name type="scientific">Mycobacterium heidelbergense</name>
    <dbReference type="NCBI Taxonomy" id="53376"/>
    <lineage>
        <taxon>Bacteria</taxon>
        <taxon>Bacillati</taxon>
        <taxon>Actinomycetota</taxon>
        <taxon>Actinomycetes</taxon>
        <taxon>Mycobacteriales</taxon>
        <taxon>Mycobacteriaceae</taxon>
        <taxon>Mycobacterium</taxon>
        <taxon>Mycobacterium simiae complex</taxon>
    </lineage>
</organism>
<dbReference type="Proteomes" id="UP000192566">
    <property type="component" value="Unassembled WGS sequence"/>
</dbReference>
<reference evidence="1 2" key="1">
    <citation type="submission" date="2017-02" db="EMBL/GenBank/DDBJ databases">
        <title>The new phylogeny of genus Mycobacterium.</title>
        <authorList>
            <person name="Tortoli E."/>
            <person name="Trovato A."/>
            <person name="Cirillo D.M."/>
        </authorList>
    </citation>
    <scope>NUCLEOTIDE SEQUENCE [LARGE SCALE GENOMIC DNA]</scope>
    <source>
        <strain evidence="1 2">DSM 44471</strain>
    </source>
</reference>
<comment type="caution">
    <text evidence="1">The sequence shown here is derived from an EMBL/GenBank/DDBJ whole genome shotgun (WGS) entry which is preliminary data.</text>
</comment>
<evidence type="ECO:0000313" key="1">
    <source>
        <dbReference type="EMBL" id="ORA75305.1"/>
    </source>
</evidence>
<dbReference type="SUPFAM" id="SSF52540">
    <property type="entry name" value="P-loop containing nucleoside triphosphate hydrolases"/>
    <property type="match status" value="1"/>
</dbReference>
<dbReference type="RefSeq" id="WP_083072918.1">
    <property type="nucleotide sequence ID" value="NZ_AP022615.1"/>
</dbReference>
<dbReference type="PANTHER" id="PTHR36451">
    <property type="entry name" value="PAPS-DEPENDENT SULFOTRANSFERASE STF3"/>
    <property type="match status" value="1"/>
</dbReference>
<accession>A0A1X0DSF8</accession>